<gene>
    <name evidence="1" type="ORF">BST46_31385</name>
</gene>
<keyword evidence="2" id="KW-1185">Reference proteome</keyword>
<name>A0ABX3TBN5_9MYCO</name>
<reference evidence="1 2" key="1">
    <citation type="submission" date="2017-02" db="EMBL/GenBank/DDBJ databases">
        <title>The new phylogeny of genus Mycobacterium.</title>
        <authorList>
            <person name="Tortoli E."/>
            <person name="Trovato A."/>
            <person name="Cirillo D.M."/>
        </authorList>
    </citation>
    <scope>NUCLEOTIDE SEQUENCE [LARGE SCALE GENOMIC DNA]</scope>
    <source>
        <strain evidence="1 2">CCUG 56329</strain>
    </source>
</reference>
<dbReference type="EMBL" id="MVIL01001179">
    <property type="protein sequence ID" value="ORB70934.1"/>
    <property type="molecule type" value="Genomic_DNA"/>
</dbReference>
<dbReference type="Proteomes" id="UP000192847">
    <property type="component" value="Unassembled WGS sequence"/>
</dbReference>
<protein>
    <recommendedName>
        <fullName evidence="3">Monooxygenase</fullName>
    </recommendedName>
</protein>
<feature type="non-terminal residue" evidence="1">
    <location>
        <position position="78"/>
    </location>
</feature>
<dbReference type="Gene3D" id="3.50.50.60">
    <property type="entry name" value="FAD/NAD(P)-binding domain"/>
    <property type="match status" value="1"/>
</dbReference>
<evidence type="ECO:0000313" key="2">
    <source>
        <dbReference type="Proteomes" id="UP000192847"/>
    </source>
</evidence>
<evidence type="ECO:0008006" key="3">
    <source>
        <dbReference type="Google" id="ProtNLM"/>
    </source>
</evidence>
<dbReference type="InterPro" id="IPR036188">
    <property type="entry name" value="FAD/NAD-bd_sf"/>
</dbReference>
<accession>A0ABX3TBN5</accession>
<sequence length="78" mass="8221">DFCGAEVASAYLGSTGRGFPQRLVMSGPNTNSGAGGSYFFIGESQCRYIVDVITKMVRGGIGAVECRTEAHDAWVAQV</sequence>
<proteinExistence type="predicted"/>
<comment type="caution">
    <text evidence="1">The sequence shown here is derived from an EMBL/GenBank/DDBJ whole genome shotgun (WGS) entry which is preliminary data.</text>
</comment>
<evidence type="ECO:0000313" key="1">
    <source>
        <dbReference type="EMBL" id="ORB70934.1"/>
    </source>
</evidence>
<organism evidence="1 2">
    <name type="scientific">Mycobacterium timonense</name>
    <dbReference type="NCBI Taxonomy" id="701043"/>
    <lineage>
        <taxon>Bacteria</taxon>
        <taxon>Bacillati</taxon>
        <taxon>Actinomycetota</taxon>
        <taxon>Actinomycetes</taxon>
        <taxon>Mycobacteriales</taxon>
        <taxon>Mycobacteriaceae</taxon>
        <taxon>Mycobacterium</taxon>
        <taxon>Mycobacterium avium complex (MAC)</taxon>
    </lineage>
</organism>
<feature type="non-terminal residue" evidence="1">
    <location>
        <position position="1"/>
    </location>
</feature>